<evidence type="ECO:0000313" key="6">
    <source>
        <dbReference type="EMBL" id="WXK80820.1"/>
    </source>
</evidence>
<proteinExistence type="predicted"/>
<dbReference type="RefSeq" id="WP_407288745.1">
    <property type="nucleotide sequence ID" value="NZ_CP147982.1"/>
</dbReference>
<evidence type="ECO:0000256" key="5">
    <source>
        <dbReference type="SAM" id="Phobius"/>
    </source>
</evidence>
<dbReference type="SUPFAM" id="SSF144091">
    <property type="entry name" value="Rhomboid-like"/>
    <property type="match status" value="1"/>
</dbReference>
<dbReference type="Gene3D" id="1.20.1540.10">
    <property type="entry name" value="Rhomboid-like"/>
    <property type="match status" value="1"/>
</dbReference>
<dbReference type="InterPro" id="IPR035952">
    <property type="entry name" value="Rhomboid-like_sf"/>
</dbReference>
<evidence type="ECO:0000256" key="2">
    <source>
        <dbReference type="ARBA" id="ARBA00022692"/>
    </source>
</evidence>
<protein>
    <recommendedName>
        <fullName evidence="8">Rhomboid family intramembrane serine protease</fullName>
    </recommendedName>
</protein>
<dbReference type="Proteomes" id="UP001626628">
    <property type="component" value="Chromosome"/>
</dbReference>
<feature type="transmembrane region" description="Helical" evidence="5">
    <location>
        <begin position="39"/>
        <end position="63"/>
    </location>
</feature>
<sequence>MGGLLFGATTAALMVMMINSGLGAAGRDSLRGRPVPWVAVGLTALAVAGVVLQLCWAGAMAALDNDPARSGWWRVFTSVFMQNGGVGGALWNLATLAFVAALAQWLWGGRLTVLFFVAGILLPERIDALLGLGGSPSTDPRNFAGSSGATYFLGATLAAALLTRSRIRKEQALAVGVPALGLLMWCAQDNGHGLVAVYGFALGTLTWAALRWMSRAGTPRATTEPRSR</sequence>
<reference evidence="6 7" key="1">
    <citation type="submission" date="2024-03" db="EMBL/GenBank/DDBJ databases">
        <title>The complete genome of Streptomyces sirii sp.nov.</title>
        <authorList>
            <person name="Zakalyukina Y.V."/>
            <person name="Belik A.R."/>
            <person name="Biryukov M.V."/>
            <person name="Baturina O.A."/>
            <person name="Kabilov M.R."/>
        </authorList>
    </citation>
    <scope>NUCLEOTIDE SEQUENCE [LARGE SCALE GENOMIC DNA]</scope>
    <source>
        <strain evidence="6 7">BP-8</strain>
    </source>
</reference>
<evidence type="ECO:0000313" key="7">
    <source>
        <dbReference type="Proteomes" id="UP001626628"/>
    </source>
</evidence>
<evidence type="ECO:0000256" key="3">
    <source>
        <dbReference type="ARBA" id="ARBA00022989"/>
    </source>
</evidence>
<evidence type="ECO:0000256" key="4">
    <source>
        <dbReference type="ARBA" id="ARBA00023136"/>
    </source>
</evidence>
<keyword evidence="3 5" id="KW-1133">Transmembrane helix</keyword>
<name>A0ABZ2QWP7_9ACTN</name>
<organism evidence="6 7">
    <name type="scientific">Streptomyces sirii</name>
    <dbReference type="NCBI Taxonomy" id="3127701"/>
    <lineage>
        <taxon>Bacteria</taxon>
        <taxon>Bacillati</taxon>
        <taxon>Actinomycetota</taxon>
        <taxon>Actinomycetes</taxon>
        <taxon>Kitasatosporales</taxon>
        <taxon>Streptomycetaceae</taxon>
        <taxon>Streptomyces</taxon>
    </lineage>
</organism>
<evidence type="ECO:0008006" key="8">
    <source>
        <dbReference type="Google" id="ProtNLM"/>
    </source>
</evidence>
<feature type="transmembrane region" description="Helical" evidence="5">
    <location>
        <begin position="143"/>
        <end position="163"/>
    </location>
</feature>
<accession>A0ABZ2QWP7</accession>
<gene>
    <name evidence="6" type="ORF">WAB15_35075</name>
</gene>
<feature type="transmembrane region" description="Helical" evidence="5">
    <location>
        <begin position="193"/>
        <end position="210"/>
    </location>
</feature>
<keyword evidence="2 5" id="KW-0812">Transmembrane</keyword>
<keyword evidence="4 5" id="KW-0472">Membrane</keyword>
<dbReference type="EMBL" id="CP147982">
    <property type="protein sequence ID" value="WXK80820.1"/>
    <property type="molecule type" value="Genomic_DNA"/>
</dbReference>
<keyword evidence="7" id="KW-1185">Reference proteome</keyword>
<evidence type="ECO:0000256" key="1">
    <source>
        <dbReference type="ARBA" id="ARBA00004141"/>
    </source>
</evidence>
<comment type="subcellular location">
    <subcellularLocation>
        <location evidence="1">Membrane</location>
        <topology evidence="1">Multi-pass membrane protein</topology>
    </subcellularLocation>
</comment>